<comment type="function">
    <text evidence="4">Binds as a heterodimer with protein bS6 to the central domain of the 16S rRNA, where it helps stabilize the platform of the 30S subunit.</text>
</comment>
<dbReference type="EMBL" id="JAVREJ010000002">
    <property type="protein sequence ID" value="MDT0348587.1"/>
    <property type="molecule type" value="Genomic_DNA"/>
</dbReference>
<evidence type="ECO:0000256" key="1">
    <source>
        <dbReference type="ARBA" id="ARBA00005589"/>
    </source>
</evidence>
<dbReference type="GO" id="GO:0005840">
    <property type="term" value="C:ribosome"/>
    <property type="evidence" value="ECO:0007669"/>
    <property type="project" value="UniProtKB-KW"/>
</dbReference>
<organism evidence="6 7">
    <name type="scientific">Pseudonocardia charpentierae</name>
    <dbReference type="NCBI Taxonomy" id="3075545"/>
    <lineage>
        <taxon>Bacteria</taxon>
        <taxon>Bacillati</taxon>
        <taxon>Actinomycetota</taxon>
        <taxon>Actinomycetes</taxon>
        <taxon>Pseudonocardiales</taxon>
        <taxon>Pseudonocardiaceae</taxon>
        <taxon>Pseudonocardia</taxon>
    </lineage>
</organism>
<comment type="caution">
    <text evidence="6">The sequence shown here is derived from an EMBL/GenBank/DDBJ whole genome shotgun (WGS) entry which is preliminary data.</text>
</comment>
<evidence type="ECO:0000313" key="6">
    <source>
        <dbReference type="EMBL" id="MDT0348587.1"/>
    </source>
</evidence>
<dbReference type="Proteomes" id="UP001183202">
    <property type="component" value="Unassembled WGS sequence"/>
</dbReference>
<dbReference type="Gene3D" id="4.10.640.10">
    <property type="entry name" value="Ribosomal protein S18"/>
    <property type="match status" value="1"/>
</dbReference>
<protein>
    <recommendedName>
        <fullName evidence="4">Small ribosomal subunit protein bS18</fullName>
    </recommendedName>
</protein>
<comment type="similarity">
    <text evidence="1 4 5">Belongs to the bacterial ribosomal protein bS18 family.</text>
</comment>
<dbReference type="PANTHER" id="PTHR13479:SF40">
    <property type="entry name" value="SMALL RIBOSOMAL SUBUNIT PROTEIN BS18M"/>
    <property type="match status" value="1"/>
</dbReference>
<keyword evidence="2 4" id="KW-0689">Ribosomal protein</keyword>
<dbReference type="HAMAP" id="MF_00270">
    <property type="entry name" value="Ribosomal_bS18"/>
    <property type="match status" value="1"/>
</dbReference>
<keyword evidence="4" id="KW-0694">RNA-binding</keyword>
<dbReference type="Pfam" id="PF01084">
    <property type="entry name" value="Ribosomal_S18"/>
    <property type="match status" value="1"/>
</dbReference>
<dbReference type="InterPro" id="IPR001648">
    <property type="entry name" value="Ribosomal_bS18"/>
</dbReference>
<dbReference type="InterPro" id="IPR036870">
    <property type="entry name" value="Ribosomal_bS18_sf"/>
</dbReference>
<reference evidence="7" key="1">
    <citation type="submission" date="2023-07" db="EMBL/GenBank/DDBJ databases">
        <title>30 novel species of actinomycetes from the DSMZ collection.</title>
        <authorList>
            <person name="Nouioui I."/>
        </authorList>
    </citation>
    <scope>NUCLEOTIDE SEQUENCE [LARGE SCALE GENOMIC DNA]</scope>
    <source>
        <strain evidence="7">DSM 45834</strain>
    </source>
</reference>
<dbReference type="PRINTS" id="PR00974">
    <property type="entry name" value="RIBOSOMALS18"/>
</dbReference>
<evidence type="ECO:0000313" key="7">
    <source>
        <dbReference type="Proteomes" id="UP001183202"/>
    </source>
</evidence>
<dbReference type="RefSeq" id="WP_311554515.1">
    <property type="nucleotide sequence ID" value="NZ_JAVREJ010000002.1"/>
</dbReference>
<sequence length="79" mass="9064">MPPPPRRTPKRKVNPLHAKRIADVDWKDVTLLRTFISDRGKIRARRVTGLTPQQQRQVATAIRNAREMALLPYPRAGRG</sequence>
<dbReference type="PANTHER" id="PTHR13479">
    <property type="entry name" value="30S RIBOSOMAL PROTEIN S18"/>
    <property type="match status" value="1"/>
</dbReference>
<keyword evidence="4" id="KW-0699">rRNA-binding</keyword>
<comment type="subunit">
    <text evidence="4">Part of the 30S ribosomal subunit. Forms a tight heterodimer with protein bS6.</text>
</comment>
<name>A0ABU2N3T5_9PSEU</name>
<evidence type="ECO:0000256" key="4">
    <source>
        <dbReference type="HAMAP-Rule" id="MF_00270"/>
    </source>
</evidence>
<keyword evidence="7" id="KW-1185">Reference proteome</keyword>
<evidence type="ECO:0000256" key="2">
    <source>
        <dbReference type="ARBA" id="ARBA00022980"/>
    </source>
</evidence>
<keyword evidence="3 4" id="KW-0687">Ribonucleoprotein</keyword>
<dbReference type="SUPFAM" id="SSF46911">
    <property type="entry name" value="Ribosomal protein S18"/>
    <property type="match status" value="1"/>
</dbReference>
<evidence type="ECO:0000256" key="3">
    <source>
        <dbReference type="ARBA" id="ARBA00023274"/>
    </source>
</evidence>
<proteinExistence type="inferred from homology"/>
<dbReference type="NCBIfam" id="TIGR00165">
    <property type="entry name" value="S18"/>
    <property type="match status" value="1"/>
</dbReference>
<gene>
    <name evidence="4 6" type="primary">rpsR</name>
    <name evidence="6" type="ORF">RM445_03515</name>
</gene>
<evidence type="ECO:0000256" key="5">
    <source>
        <dbReference type="RuleBase" id="RU003910"/>
    </source>
</evidence>
<accession>A0ABU2N3T5</accession>